<keyword evidence="1" id="KW-1133">Transmembrane helix</keyword>
<keyword evidence="1" id="KW-0812">Transmembrane</keyword>
<sequence>MKNEAKVEKKLSNEALDAIAAVIIISVFAAGIVFWLSGMPS</sequence>
<accession>A0A0Q9YGW2</accession>
<name>A0A0Q9YGW2_9GAMM</name>
<proteinExistence type="predicted"/>
<organism evidence="2">
    <name type="scientific">Candidatus Berkiella cookevillensis</name>
    <dbReference type="NCBI Taxonomy" id="437022"/>
    <lineage>
        <taxon>Bacteria</taxon>
        <taxon>Pseudomonadati</taxon>
        <taxon>Pseudomonadota</taxon>
        <taxon>Gammaproteobacteria</taxon>
        <taxon>Candidatus Berkiellales</taxon>
        <taxon>Candidatus Berkiellaceae</taxon>
        <taxon>Candidatus Berkiella</taxon>
    </lineage>
</organism>
<dbReference type="RefSeq" id="WP_057622455.1">
    <property type="nucleotide sequence ID" value="NZ_LKHV02000001.1"/>
</dbReference>
<keyword evidence="1" id="KW-0472">Membrane</keyword>
<evidence type="ECO:0000313" key="2">
    <source>
        <dbReference type="EMBL" id="KRG19835.1"/>
    </source>
</evidence>
<feature type="transmembrane region" description="Helical" evidence="1">
    <location>
        <begin position="15"/>
        <end position="36"/>
    </location>
</feature>
<evidence type="ECO:0000256" key="1">
    <source>
        <dbReference type="SAM" id="Phobius"/>
    </source>
</evidence>
<gene>
    <name evidence="2" type="ORF">CC99x_00056</name>
</gene>
<dbReference type="EMBL" id="LKHV01000001">
    <property type="protein sequence ID" value="KRG19835.1"/>
    <property type="molecule type" value="Genomic_DNA"/>
</dbReference>
<dbReference type="AlphaFoldDB" id="A0A0Q9YGW2"/>
<reference evidence="2" key="1">
    <citation type="submission" date="2015-09" db="EMBL/GenBank/DDBJ databases">
        <title>Draft Genome Sequences of Two Novel Amoeba-resistant Intranuclear Bacteria, Candidatus Berkiella cookevillensis and Candidatus Berkiella aquae.</title>
        <authorList>
            <person name="Mehari Y.T."/>
            <person name="Arivett B.A."/>
            <person name="Farone A.L."/>
            <person name="Gunderson J.H."/>
            <person name="Farone M.B."/>
        </authorList>
    </citation>
    <scope>NUCLEOTIDE SEQUENCE [LARGE SCALE GENOMIC DNA]</scope>
    <source>
        <strain evidence="2">CC99</strain>
    </source>
</reference>
<protein>
    <submittedName>
        <fullName evidence="2">Uncharacterized protein</fullName>
    </submittedName>
</protein>
<dbReference type="STRING" id="437022.CC99x_00056"/>
<comment type="caution">
    <text evidence="2">The sequence shown here is derived from an EMBL/GenBank/DDBJ whole genome shotgun (WGS) entry which is preliminary data.</text>
</comment>